<accession>A0A815E9Y8</accession>
<sequence>MVKLVGLMMNTDDCLTEILNQLKSGAVLVKYKSNGKKFSRRFFLDEYEDFISYERSSKIFHKPHIYYIKDIDEIRTGFHAQTFDRLIKRGIIKQNNQNCAFSILYDNHRKEEHFIASDMNTRNLWVKGLQYLMNQYAQKGQYQLIREENWILELFHSADKNHSNTLSKHECRHLFANSLNVKIPDHIFEDMFNKVDKTDKGILTSVEFVDLFNLLIRRKDLYEIMKKHVKNGYKQTMENIYMNRNELFEFLQQTQNQNAS</sequence>
<dbReference type="SUPFAM" id="SSF50729">
    <property type="entry name" value="PH domain-like"/>
    <property type="match status" value="1"/>
</dbReference>
<dbReference type="InterPro" id="IPR011992">
    <property type="entry name" value="EF-hand-dom_pair"/>
</dbReference>
<reference evidence="6" key="1">
    <citation type="submission" date="2021-02" db="EMBL/GenBank/DDBJ databases">
        <authorList>
            <person name="Nowell W R."/>
        </authorList>
    </citation>
    <scope>NUCLEOTIDE SEQUENCE</scope>
</reference>
<dbReference type="GO" id="GO:0016042">
    <property type="term" value="P:lipid catabolic process"/>
    <property type="evidence" value="ECO:0007669"/>
    <property type="project" value="UniProtKB-KW"/>
</dbReference>
<dbReference type="GO" id="GO:0048015">
    <property type="term" value="P:phosphatidylinositol-mediated signaling"/>
    <property type="evidence" value="ECO:0007669"/>
    <property type="project" value="TreeGrafter"/>
</dbReference>
<evidence type="ECO:0000256" key="2">
    <source>
        <dbReference type="ARBA" id="ARBA00022801"/>
    </source>
</evidence>
<protein>
    <recommendedName>
        <fullName evidence="1">phosphoinositide phospholipase C</fullName>
        <ecNumber evidence="1">3.1.4.11</ecNumber>
    </recommendedName>
</protein>
<dbReference type="InterPro" id="IPR011993">
    <property type="entry name" value="PH-like_dom_sf"/>
</dbReference>
<dbReference type="PANTHER" id="PTHR10336:SF36">
    <property type="entry name" value="1-PHOSPHATIDYLINOSITOL 4,5-BISPHOSPHATE PHOSPHODIESTERASE BETA-4"/>
    <property type="match status" value="1"/>
</dbReference>
<dbReference type="EMBL" id="CAJNOT010002342">
    <property type="protein sequence ID" value="CAF1307556.1"/>
    <property type="molecule type" value="Genomic_DNA"/>
</dbReference>
<dbReference type="AlphaFoldDB" id="A0A815E9Y8"/>
<organism evidence="6 7">
    <name type="scientific">Rotaria sordida</name>
    <dbReference type="NCBI Taxonomy" id="392033"/>
    <lineage>
        <taxon>Eukaryota</taxon>
        <taxon>Metazoa</taxon>
        <taxon>Spiralia</taxon>
        <taxon>Gnathifera</taxon>
        <taxon>Rotifera</taxon>
        <taxon>Eurotatoria</taxon>
        <taxon>Bdelloidea</taxon>
        <taxon>Philodinida</taxon>
        <taxon>Philodinidae</taxon>
        <taxon>Rotaria</taxon>
    </lineage>
</organism>
<keyword evidence="4" id="KW-0443">Lipid metabolism</keyword>
<dbReference type="GO" id="GO:0005509">
    <property type="term" value="F:calcium ion binding"/>
    <property type="evidence" value="ECO:0007669"/>
    <property type="project" value="InterPro"/>
</dbReference>
<dbReference type="InterPro" id="IPR002048">
    <property type="entry name" value="EF_hand_dom"/>
</dbReference>
<dbReference type="Gene3D" id="2.30.29.30">
    <property type="entry name" value="Pleckstrin-homology domain (PH domain)/Phosphotyrosine-binding domain (PTB)"/>
    <property type="match status" value="1"/>
</dbReference>
<dbReference type="GO" id="GO:0004435">
    <property type="term" value="F:phosphatidylinositol-4,5-bisphosphate phospholipase C activity"/>
    <property type="evidence" value="ECO:0007669"/>
    <property type="project" value="UniProtKB-EC"/>
</dbReference>
<proteinExistence type="predicted"/>
<dbReference type="InterPro" id="IPR001849">
    <property type="entry name" value="PH_domain"/>
</dbReference>
<dbReference type="Gene3D" id="1.10.238.10">
    <property type="entry name" value="EF-hand"/>
    <property type="match status" value="1"/>
</dbReference>
<feature type="domain" description="EF-hand" evidence="5">
    <location>
        <begin position="183"/>
        <end position="218"/>
    </location>
</feature>
<dbReference type="Proteomes" id="UP000663864">
    <property type="component" value="Unassembled WGS sequence"/>
</dbReference>
<dbReference type="Pfam" id="PF16457">
    <property type="entry name" value="PH_12"/>
    <property type="match status" value="1"/>
</dbReference>
<dbReference type="SMART" id="SM00054">
    <property type="entry name" value="EFh"/>
    <property type="match status" value="2"/>
</dbReference>
<dbReference type="Pfam" id="PF13499">
    <property type="entry name" value="EF-hand_7"/>
    <property type="match status" value="1"/>
</dbReference>
<dbReference type="SUPFAM" id="SSF47473">
    <property type="entry name" value="EF-hand"/>
    <property type="match status" value="1"/>
</dbReference>
<evidence type="ECO:0000256" key="1">
    <source>
        <dbReference type="ARBA" id="ARBA00012368"/>
    </source>
</evidence>
<dbReference type="EC" id="3.1.4.11" evidence="1"/>
<dbReference type="InterPro" id="IPR001192">
    <property type="entry name" value="PI-PLC_fam"/>
</dbReference>
<keyword evidence="3" id="KW-0442">Lipid degradation</keyword>
<gene>
    <name evidence="6" type="ORF">ZHD862_LOCUS28305</name>
</gene>
<evidence type="ECO:0000256" key="4">
    <source>
        <dbReference type="ARBA" id="ARBA00023098"/>
    </source>
</evidence>
<keyword evidence="2" id="KW-0378">Hydrolase</keyword>
<dbReference type="CDD" id="cd15898">
    <property type="entry name" value="EFh_PI-PLC"/>
    <property type="match status" value="1"/>
</dbReference>
<evidence type="ECO:0000259" key="5">
    <source>
        <dbReference type="PROSITE" id="PS50222"/>
    </source>
</evidence>
<comment type="caution">
    <text evidence="6">The sequence shown here is derived from an EMBL/GenBank/DDBJ whole genome shotgun (WGS) entry which is preliminary data.</text>
</comment>
<dbReference type="PANTHER" id="PTHR10336">
    <property type="entry name" value="PHOSPHOINOSITIDE-SPECIFIC PHOSPHOLIPASE C FAMILY PROTEIN"/>
    <property type="match status" value="1"/>
</dbReference>
<evidence type="ECO:0000256" key="3">
    <source>
        <dbReference type="ARBA" id="ARBA00022963"/>
    </source>
</evidence>
<dbReference type="PROSITE" id="PS50222">
    <property type="entry name" value="EF_HAND_2"/>
    <property type="match status" value="1"/>
</dbReference>
<dbReference type="GO" id="GO:0051209">
    <property type="term" value="P:release of sequestered calcium ion into cytosol"/>
    <property type="evidence" value="ECO:0007669"/>
    <property type="project" value="TreeGrafter"/>
</dbReference>
<evidence type="ECO:0000313" key="7">
    <source>
        <dbReference type="Proteomes" id="UP000663864"/>
    </source>
</evidence>
<name>A0A815E9Y8_9BILA</name>
<evidence type="ECO:0000313" key="6">
    <source>
        <dbReference type="EMBL" id="CAF1307556.1"/>
    </source>
</evidence>